<comment type="caution">
    <text evidence="1">The sequence shown here is derived from an EMBL/GenBank/DDBJ whole genome shotgun (WGS) entry which is preliminary data.</text>
</comment>
<dbReference type="Proteomes" id="UP000826195">
    <property type="component" value="Unassembled WGS sequence"/>
</dbReference>
<protein>
    <submittedName>
        <fullName evidence="1">Uncharacterized protein</fullName>
    </submittedName>
</protein>
<evidence type="ECO:0000313" key="1">
    <source>
        <dbReference type="EMBL" id="KAH0554003.1"/>
    </source>
</evidence>
<keyword evidence="2" id="KW-1185">Reference proteome</keyword>
<organism evidence="1 2">
    <name type="scientific">Cotesia glomerata</name>
    <name type="common">Lepidopteran parasitic wasp</name>
    <name type="synonym">Apanteles glomeratus</name>
    <dbReference type="NCBI Taxonomy" id="32391"/>
    <lineage>
        <taxon>Eukaryota</taxon>
        <taxon>Metazoa</taxon>
        <taxon>Ecdysozoa</taxon>
        <taxon>Arthropoda</taxon>
        <taxon>Hexapoda</taxon>
        <taxon>Insecta</taxon>
        <taxon>Pterygota</taxon>
        <taxon>Neoptera</taxon>
        <taxon>Endopterygota</taxon>
        <taxon>Hymenoptera</taxon>
        <taxon>Apocrita</taxon>
        <taxon>Ichneumonoidea</taxon>
        <taxon>Braconidae</taxon>
        <taxon>Microgastrinae</taxon>
        <taxon>Cotesia</taxon>
    </lineage>
</organism>
<gene>
    <name evidence="1" type="ORF">KQX54_006944</name>
</gene>
<reference evidence="1 2" key="1">
    <citation type="journal article" date="2021" name="J. Hered.">
        <title>A chromosome-level genome assembly of the parasitoid wasp, Cotesia glomerata (Hymenoptera: Braconidae).</title>
        <authorList>
            <person name="Pinto B.J."/>
            <person name="Weis J.J."/>
            <person name="Gamble T."/>
            <person name="Ode P.J."/>
            <person name="Paul R."/>
            <person name="Zaspel J.M."/>
        </authorList>
    </citation>
    <scope>NUCLEOTIDE SEQUENCE [LARGE SCALE GENOMIC DNA]</scope>
    <source>
        <strain evidence="1">CgM1</strain>
    </source>
</reference>
<evidence type="ECO:0000313" key="2">
    <source>
        <dbReference type="Proteomes" id="UP000826195"/>
    </source>
</evidence>
<dbReference type="EMBL" id="JAHXZJ010001119">
    <property type="protein sequence ID" value="KAH0554003.1"/>
    <property type="molecule type" value="Genomic_DNA"/>
</dbReference>
<accession>A0AAV7IK17</accession>
<proteinExistence type="predicted"/>
<dbReference type="AlphaFoldDB" id="A0AAV7IK17"/>
<name>A0AAV7IK17_COTGL</name>
<sequence length="67" mass="7516">MARCVLNEKYGHFDWTISRDVGVRVKVAHENQQTCLAPVDSWAILTRLTAIGSVGSSCRIVIKWLKS</sequence>